<dbReference type="Pfam" id="PF14432">
    <property type="entry name" value="DYW_deaminase"/>
    <property type="match status" value="1"/>
</dbReference>
<protein>
    <submittedName>
        <fullName evidence="6">Pentatricopeptide repeat-containing protein At2g33760-like isoform X1</fullName>
    </submittedName>
</protein>
<feature type="repeat" description="PPR" evidence="3">
    <location>
        <begin position="194"/>
        <end position="224"/>
    </location>
</feature>
<dbReference type="Pfam" id="PF01535">
    <property type="entry name" value="PPR"/>
    <property type="match status" value="4"/>
</dbReference>
<dbReference type="InterPro" id="IPR002885">
    <property type="entry name" value="PPR_rpt"/>
</dbReference>
<dbReference type="GO" id="GO:0003723">
    <property type="term" value="F:RNA binding"/>
    <property type="evidence" value="ECO:0007669"/>
    <property type="project" value="InterPro"/>
</dbReference>
<dbReference type="RefSeq" id="XP_022938843.1">
    <property type="nucleotide sequence ID" value="XM_023083075.1"/>
</dbReference>
<feature type="domain" description="DYW" evidence="4">
    <location>
        <begin position="541"/>
        <end position="633"/>
    </location>
</feature>
<dbReference type="Pfam" id="PF13041">
    <property type="entry name" value="PPR_2"/>
    <property type="match status" value="1"/>
</dbReference>
<dbReference type="InterPro" id="IPR011990">
    <property type="entry name" value="TPR-like_helical_dom_sf"/>
</dbReference>
<feature type="repeat" description="PPR" evidence="3">
    <location>
        <begin position="124"/>
        <end position="158"/>
    </location>
</feature>
<dbReference type="GO" id="GO:0008270">
    <property type="term" value="F:zinc ion binding"/>
    <property type="evidence" value="ECO:0007669"/>
    <property type="project" value="InterPro"/>
</dbReference>
<comment type="similarity">
    <text evidence="1">Belongs to the PPR family. PCMP-H subfamily.</text>
</comment>
<feature type="repeat" description="PPR" evidence="3">
    <location>
        <begin position="326"/>
        <end position="360"/>
    </location>
</feature>
<evidence type="ECO:0000256" key="2">
    <source>
        <dbReference type="ARBA" id="ARBA00022737"/>
    </source>
</evidence>
<evidence type="ECO:0000313" key="5">
    <source>
        <dbReference type="Proteomes" id="UP000504609"/>
    </source>
</evidence>
<dbReference type="Pfam" id="PF20431">
    <property type="entry name" value="E_motif"/>
    <property type="match status" value="1"/>
</dbReference>
<dbReference type="Proteomes" id="UP000504609">
    <property type="component" value="Unplaced"/>
</dbReference>
<evidence type="ECO:0000256" key="1">
    <source>
        <dbReference type="ARBA" id="ARBA00006643"/>
    </source>
</evidence>
<dbReference type="Pfam" id="PF20430">
    <property type="entry name" value="Eplus_motif"/>
    <property type="match status" value="1"/>
</dbReference>
<dbReference type="PANTHER" id="PTHR47926">
    <property type="entry name" value="PENTATRICOPEPTIDE REPEAT-CONTAINING PROTEIN"/>
    <property type="match status" value="1"/>
</dbReference>
<feature type="repeat" description="PPR" evidence="3">
    <location>
        <begin position="225"/>
        <end position="259"/>
    </location>
</feature>
<feature type="repeat" description="PPR" evidence="3">
    <location>
        <begin position="361"/>
        <end position="396"/>
    </location>
</feature>
<dbReference type="Gene3D" id="1.25.40.10">
    <property type="entry name" value="Tetratricopeptide repeat domain"/>
    <property type="match status" value="4"/>
</dbReference>
<dbReference type="FunFam" id="1.25.40.10:FF:000344">
    <property type="entry name" value="Pentatricopeptide repeat-containing protein"/>
    <property type="match status" value="1"/>
</dbReference>
<dbReference type="PANTHER" id="PTHR47926:SF452">
    <property type="entry name" value="PENTATRICOPEPTIDE REPEAT-CONTAINING PROTEIN"/>
    <property type="match status" value="1"/>
</dbReference>
<name>A0A6J1FK20_CUCMO</name>
<dbReference type="Pfam" id="PF12854">
    <property type="entry name" value="PPR_1"/>
    <property type="match status" value="1"/>
</dbReference>
<dbReference type="SUPFAM" id="SSF48452">
    <property type="entry name" value="TPR-like"/>
    <property type="match status" value="1"/>
</dbReference>
<dbReference type="PROSITE" id="PS51375">
    <property type="entry name" value="PPR"/>
    <property type="match status" value="7"/>
</dbReference>
<dbReference type="FunFam" id="1.25.40.10:FF:001050">
    <property type="entry name" value="Pentatricopeptide repeat-containing protein At2g33760"/>
    <property type="match status" value="1"/>
</dbReference>
<dbReference type="GeneID" id="111444929"/>
<evidence type="ECO:0000313" key="6">
    <source>
        <dbReference type="RefSeq" id="XP_022938843.1"/>
    </source>
</evidence>
<dbReference type="InterPro" id="IPR046848">
    <property type="entry name" value="E_motif"/>
</dbReference>
<feature type="repeat" description="PPR" evidence="3">
    <location>
        <begin position="397"/>
        <end position="427"/>
    </location>
</feature>
<dbReference type="GO" id="GO:0031425">
    <property type="term" value="P:chloroplast RNA processing"/>
    <property type="evidence" value="ECO:0007669"/>
    <property type="project" value="UniProtKB-ARBA"/>
</dbReference>
<dbReference type="FunFam" id="1.25.40.10:FF:000231">
    <property type="entry name" value="Pentatricopeptide repeat-containing protein chloroplastic"/>
    <property type="match status" value="1"/>
</dbReference>
<proteinExistence type="inferred from homology"/>
<dbReference type="SMR" id="A0A6J1FK20"/>
<organism evidence="5 6">
    <name type="scientific">Cucurbita moschata</name>
    <name type="common">Winter crookneck squash</name>
    <name type="synonym">Cucurbita pepo var. moschata</name>
    <dbReference type="NCBI Taxonomy" id="3662"/>
    <lineage>
        <taxon>Eukaryota</taxon>
        <taxon>Viridiplantae</taxon>
        <taxon>Streptophyta</taxon>
        <taxon>Embryophyta</taxon>
        <taxon>Tracheophyta</taxon>
        <taxon>Spermatophyta</taxon>
        <taxon>Magnoliopsida</taxon>
        <taxon>eudicotyledons</taxon>
        <taxon>Gunneridae</taxon>
        <taxon>Pentapetalae</taxon>
        <taxon>rosids</taxon>
        <taxon>fabids</taxon>
        <taxon>Cucurbitales</taxon>
        <taxon>Cucurbitaceae</taxon>
        <taxon>Cucurbiteae</taxon>
        <taxon>Cucurbita</taxon>
    </lineage>
</organism>
<feature type="repeat" description="PPR" evidence="3">
    <location>
        <begin position="295"/>
        <end position="325"/>
    </location>
</feature>
<keyword evidence="5" id="KW-1185">Reference proteome</keyword>
<evidence type="ECO:0000259" key="4">
    <source>
        <dbReference type="Pfam" id="PF14432"/>
    </source>
</evidence>
<keyword evidence="2" id="KW-0677">Repeat</keyword>
<dbReference type="NCBIfam" id="TIGR00756">
    <property type="entry name" value="PPR"/>
    <property type="match status" value="5"/>
</dbReference>
<dbReference type="InterPro" id="IPR046849">
    <property type="entry name" value="E2_motif"/>
</dbReference>
<sequence length="633" mass="71617">MLKSKSQIIFINNGKLRFSSASATTAVKEASISVQFNVNNHSNEPNSSTQESQSSFLLYFHPKRFITLLLSCRNLFQIRQVHGHIASSGAFRNLAIANKLLFLYAQYGALEDAHELFDEMTERDSYSWSVIVGGYAKVKDFSSCFWMFRELVRCGMPLDNYTLPIVIRACRDLKDLQFGRVIHCATSKCGLDFDHFVCASLVDMYARCKVIEDARQLFDKMPRRDLVTWTVMVGALAECSSAVESLTLFDRMRDEGIVPDKVALVTVVYACAKLGAMNKARAIHDYINGTRYVLDVILGTAMIDMYAKCGSVDLAREIFDQMQVKNVITWSAMIAAYGYHGQGGKALELFPMMLSSGILPNRITFVSLLYACSHAGLIEEGQRFFASMWDEYGVRPDVKHYTCMVDLLGRAGRFDEALELIESMTVEKDEGLWGALLGACRIHRRLDLAKRVASSLLELQPQNPGHYVLLSNIYANAGKWKDMAKTRDLMTKCGLKKIPGWTWIEVDEKLYQFSVGDKTHPRSSEIYEMLKRVGEKLELAGYVPDTNYVLHDVDEEVKQGLLYAHSEKLAIAFGLIVIPGDTPIRITKNLRVCGDCHTFCKFVSSIERRTIILRDANRFHHFKEGACSCRDYW</sequence>
<dbReference type="InterPro" id="IPR046960">
    <property type="entry name" value="PPR_At4g14850-like_plant"/>
</dbReference>
<evidence type="ECO:0000256" key="3">
    <source>
        <dbReference type="PROSITE-ProRule" id="PRU00708"/>
    </source>
</evidence>
<dbReference type="GO" id="GO:0009451">
    <property type="term" value="P:RNA modification"/>
    <property type="evidence" value="ECO:0007669"/>
    <property type="project" value="InterPro"/>
</dbReference>
<reference evidence="6" key="1">
    <citation type="submission" date="2025-08" db="UniProtKB">
        <authorList>
            <consortium name="RefSeq"/>
        </authorList>
    </citation>
    <scope>IDENTIFICATION</scope>
    <source>
        <tissue evidence="6">Young leaves</tissue>
    </source>
</reference>
<dbReference type="AlphaFoldDB" id="A0A6J1FK20"/>
<dbReference type="KEGG" id="cmos:111444929"/>
<gene>
    <name evidence="6" type="primary">LOC111444929</name>
</gene>
<accession>A0A6J1FK20</accession>
<dbReference type="InterPro" id="IPR032867">
    <property type="entry name" value="DYW_dom"/>
</dbReference>